<accession>A0A7S2B5M9</accession>
<dbReference type="AlphaFoldDB" id="A0A7S2B5M9"/>
<gene>
    <name evidence="2" type="ORF">AAND1436_LOCUS9192</name>
</gene>
<name>A0A7S2B5M9_9DINO</name>
<evidence type="ECO:0000313" key="2">
    <source>
        <dbReference type="EMBL" id="CAD9387112.1"/>
    </source>
</evidence>
<feature type="region of interest" description="Disordered" evidence="1">
    <location>
        <begin position="79"/>
        <end position="105"/>
    </location>
</feature>
<proteinExistence type="predicted"/>
<organism evidence="2">
    <name type="scientific">Alexandrium andersonii</name>
    <dbReference type="NCBI Taxonomy" id="327968"/>
    <lineage>
        <taxon>Eukaryota</taxon>
        <taxon>Sar</taxon>
        <taxon>Alveolata</taxon>
        <taxon>Dinophyceae</taxon>
        <taxon>Gonyaulacales</taxon>
        <taxon>Pyrocystaceae</taxon>
        <taxon>Alexandrium</taxon>
    </lineage>
</organism>
<dbReference type="EMBL" id="HBGQ01018425">
    <property type="protein sequence ID" value="CAD9387112.1"/>
    <property type="molecule type" value="Transcribed_RNA"/>
</dbReference>
<reference evidence="2" key="1">
    <citation type="submission" date="2021-01" db="EMBL/GenBank/DDBJ databases">
        <authorList>
            <person name="Corre E."/>
            <person name="Pelletier E."/>
            <person name="Niang G."/>
            <person name="Scheremetjew M."/>
            <person name="Finn R."/>
            <person name="Kale V."/>
            <person name="Holt S."/>
            <person name="Cochrane G."/>
            <person name="Meng A."/>
            <person name="Brown T."/>
            <person name="Cohen L."/>
        </authorList>
    </citation>
    <scope>NUCLEOTIDE SEQUENCE</scope>
    <source>
        <strain evidence="2">CCMP2222</strain>
    </source>
</reference>
<sequence length="105" mass="11470">MTDSYPTRAPGHDSTFAEGILRSLRRLPWSPEHHWRFPRPCRRRMTFLAWVGGVLGLQPAWTKVVLPLVGWTDALPEPPKAGGLAQTPPSPAFSAVSSIAPAEGC</sequence>
<protein>
    <submittedName>
        <fullName evidence="2">Uncharacterized protein</fullName>
    </submittedName>
</protein>
<evidence type="ECO:0000256" key="1">
    <source>
        <dbReference type="SAM" id="MobiDB-lite"/>
    </source>
</evidence>